<name>A0A914AWG5_PATMI</name>
<feature type="region of interest" description="Disordered" evidence="6">
    <location>
        <begin position="158"/>
        <end position="181"/>
    </location>
</feature>
<dbReference type="GO" id="GO:0009968">
    <property type="term" value="P:negative regulation of signal transduction"/>
    <property type="evidence" value="ECO:0007669"/>
    <property type="project" value="UniProtKB-KW"/>
</dbReference>
<dbReference type="InterPro" id="IPR036860">
    <property type="entry name" value="SH2_dom_sf"/>
</dbReference>
<dbReference type="GeneID" id="119737364"/>
<dbReference type="AlphaFoldDB" id="A0A914AWG5"/>
<dbReference type="OMA" id="RDSENCA"/>
<dbReference type="SMART" id="SM00969">
    <property type="entry name" value="SOCS_box"/>
    <property type="match status" value="1"/>
</dbReference>
<evidence type="ECO:0000313" key="9">
    <source>
        <dbReference type="EnsemblMetazoa" id="XP_038067596.1"/>
    </source>
</evidence>
<dbReference type="PANTHER" id="PTHR10155:SF16">
    <property type="entry name" value="SUPPRESSOR OF CYTOKINE SIGNALING 2"/>
    <property type="match status" value="1"/>
</dbReference>
<dbReference type="CDD" id="cd03717">
    <property type="entry name" value="SOCS_SOCS_like"/>
    <property type="match status" value="1"/>
</dbReference>
<feature type="domain" description="SOCS box" evidence="8">
    <location>
        <begin position="202"/>
        <end position="250"/>
    </location>
</feature>
<dbReference type="InterPro" id="IPR000980">
    <property type="entry name" value="SH2"/>
</dbReference>
<dbReference type="SUPFAM" id="SSF55550">
    <property type="entry name" value="SH2 domain"/>
    <property type="match status" value="1"/>
</dbReference>
<proteinExistence type="predicted"/>
<evidence type="ECO:0000256" key="5">
    <source>
        <dbReference type="PROSITE-ProRule" id="PRU00191"/>
    </source>
</evidence>
<evidence type="ECO:0000256" key="4">
    <source>
        <dbReference type="ARBA" id="ARBA00022999"/>
    </source>
</evidence>
<keyword evidence="4 5" id="KW-0727">SH2 domain</keyword>
<dbReference type="GO" id="GO:0035556">
    <property type="term" value="P:intracellular signal transduction"/>
    <property type="evidence" value="ECO:0007669"/>
    <property type="project" value="InterPro"/>
</dbReference>
<dbReference type="Gene3D" id="3.30.505.10">
    <property type="entry name" value="SH2 domain"/>
    <property type="match status" value="1"/>
</dbReference>
<dbReference type="OrthoDB" id="10063348at2759"/>
<keyword evidence="3" id="KW-0833">Ubl conjugation pathway</keyword>
<evidence type="ECO:0000313" key="10">
    <source>
        <dbReference type="Proteomes" id="UP000887568"/>
    </source>
</evidence>
<dbReference type="GO" id="GO:0005942">
    <property type="term" value="C:phosphatidylinositol 3-kinase complex"/>
    <property type="evidence" value="ECO:0007669"/>
    <property type="project" value="TreeGrafter"/>
</dbReference>
<dbReference type="GO" id="GO:0046935">
    <property type="term" value="F:1-phosphatidylinositol-3-kinase regulator activity"/>
    <property type="evidence" value="ECO:0007669"/>
    <property type="project" value="TreeGrafter"/>
</dbReference>
<dbReference type="PROSITE" id="PS50001">
    <property type="entry name" value="SH2"/>
    <property type="match status" value="1"/>
</dbReference>
<dbReference type="InterPro" id="IPR036036">
    <property type="entry name" value="SOCS_box-like_dom_sf"/>
</dbReference>
<feature type="compositionally biased region" description="Basic and acidic residues" evidence="6">
    <location>
        <begin position="164"/>
        <end position="175"/>
    </location>
</feature>
<evidence type="ECO:0000256" key="1">
    <source>
        <dbReference type="ARBA" id="ARBA00022604"/>
    </source>
</evidence>
<accession>A0A914AWG5</accession>
<dbReference type="RefSeq" id="XP_038067596.1">
    <property type="nucleotide sequence ID" value="XM_038211668.1"/>
</dbReference>
<evidence type="ECO:0000259" key="8">
    <source>
        <dbReference type="PROSITE" id="PS50225"/>
    </source>
</evidence>
<dbReference type="SMART" id="SM00252">
    <property type="entry name" value="SH2"/>
    <property type="match status" value="1"/>
</dbReference>
<evidence type="ECO:0000256" key="2">
    <source>
        <dbReference type="ARBA" id="ARBA00022700"/>
    </source>
</evidence>
<dbReference type="Pfam" id="PF07525">
    <property type="entry name" value="SOCS_box"/>
    <property type="match status" value="1"/>
</dbReference>
<dbReference type="InterPro" id="IPR001496">
    <property type="entry name" value="SOCS_box"/>
</dbReference>
<evidence type="ECO:0000256" key="3">
    <source>
        <dbReference type="ARBA" id="ARBA00022786"/>
    </source>
</evidence>
<reference evidence="9" key="1">
    <citation type="submission" date="2022-11" db="UniProtKB">
        <authorList>
            <consortium name="EnsemblMetazoa"/>
        </authorList>
    </citation>
    <scope>IDENTIFICATION</scope>
</reference>
<feature type="domain" description="SH2" evidence="7">
    <location>
        <begin position="73"/>
        <end position="154"/>
    </location>
</feature>
<keyword evidence="2" id="KW-0734">Signal transduction inhibitor</keyword>
<dbReference type="PROSITE" id="PS50225">
    <property type="entry name" value="SOCS"/>
    <property type="match status" value="1"/>
</dbReference>
<dbReference type="Proteomes" id="UP000887568">
    <property type="component" value="Unplaced"/>
</dbReference>
<evidence type="ECO:0000259" key="7">
    <source>
        <dbReference type="PROSITE" id="PS50001"/>
    </source>
</evidence>
<dbReference type="CDD" id="cd09923">
    <property type="entry name" value="SH2_SOCS_family"/>
    <property type="match status" value="1"/>
</dbReference>
<feature type="region of interest" description="Disordered" evidence="6">
    <location>
        <begin position="33"/>
        <end position="56"/>
    </location>
</feature>
<protein>
    <recommendedName>
        <fullName evidence="11">Suppressor of cytokine signaling 2</fullName>
    </recommendedName>
</protein>
<sequence>MCGGVLQSPIGVDRVLCEERVCAVQGLMPPGTMSHHHHQNSLVSTHSGTNQRSTEDDLERLSSAVGTLQTSGWYHGAMNFAEAKRKLRHCDIGTFLVRDSSDPNYLYSLSVKTPRGTTSVRIEYAYGKFTLDSEEALRRLAPSFDCVVKLLHHYMPKMNSAGKKNRDKEEQKRSIESGNNRNNNAGQFVWLEPSGRRDIAAQIIKPLRSQVPSLEHLCRVSLNRYVEPRHQADLPLPGKLKGYLKQYPFDQ</sequence>
<dbReference type="PANTHER" id="PTHR10155">
    <property type="entry name" value="PHOSPHATIDYLINOSITOL 3-KINASE REGULATORY SUBUNIT"/>
    <property type="match status" value="1"/>
</dbReference>
<dbReference type="EnsemblMetazoa" id="XM_038211668.1">
    <property type="protein sequence ID" value="XP_038067596.1"/>
    <property type="gene ID" value="LOC119737364"/>
</dbReference>
<dbReference type="SUPFAM" id="SSF158235">
    <property type="entry name" value="SOCS box-like"/>
    <property type="match status" value="1"/>
</dbReference>
<keyword evidence="1" id="KW-0341">Growth regulation</keyword>
<dbReference type="Gene3D" id="1.10.750.20">
    <property type="entry name" value="SOCS box"/>
    <property type="match status" value="1"/>
</dbReference>
<keyword evidence="10" id="KW-1185">Reference proteome</keyword>
<dbReference type="GO" id="GO:0046854">
    <property type="term" value="P:phosphatidylinositol phosphate biosynthetic process"/>
    <property type="evidence" value="ECO:0007669"/>
    <property type="project" value="TreeGrafter"/>
</dbReference>
<organism evidence="9 10">
    <name type="scientific">Patiria miniata</name>
    <name type="common">Bat star</name>
    <name type="synonym">Asterina miniata</name>
    <dbReference type="NCBI Taxonomy" id="46514"/>
    <lineage>
        <taxon>Eukaryota</taxon>
        <taxon>Metazoa</taxon>
        <taxon>Echinodermata</taxon>
        <taxon>Eleutherozoa</taxon>
        <taxon>Asterozoa</taxon>
        <taxon>Asteroidea</taxon>
        <taxon>Valvatacea</taxon>
        <taxon>Valvatida</taxon>
        <taxon>Asterinidae</taxon>
        <taxon>Patiria</taxon>
    </lineage>
</organism>
<dbReference type="PRINTS" id="PR00401">
    <property type="entry name" value="SH2DOMAIN"/>
</dbReference>
<dbReference type="SMART" id="SM00253">
    <property type="entry name" value="SOCS"/>
    <property type="match status" value="1"/>
</dbReference>
<evidence type="ECO:0008006" key="11">
    <source>
        <dbReference type="Google" id="ProtNLM"/>
    </source>
</evidence>
<evidence type="ECO:0000256" key="6">
    <source>
        <dbReference type="SAM" id="MobiDB-lite"/>
    </source>
</evidence>
<feature type="compositionally biased region" description="Polar residues" evidence="6">
    <location>
        <begin position="40"/>
        <end position="52"/>
    </location>
</feature>
<dbReference type="Pfam" id="PF00017">
    <property type="entry name" value="SH2"/>
    <property type="match status" value="1"/>
</dbReference>